<dbReference type="PANTHER" id="PTHR37467">
    <property type="entry name" value="EXPORTED CALCIUM-BINDING GLYCOPROTEIN-RELATED"/>
    <property type="match status" value="1"/>
</dbReference>
<dbReference type="Proteomes" id="UP000029980">
    <property type="component" value="Chromosome"/>
</dbReference>
<dbReference type="EMBL" id="CP008887">
    <property type="protein sequence ID" value="AIU70720.1"/>
    <property type="molecule type" value="Genomic_DNA"/>
</dbReference>
<dbReference type="InterPro" id="IPR053180">
    <property type="entry name" value="Ca-binding_acidic-repeat"/>
</dbReference>
<dbReference type="HOGENOM" id="CLU_045499_0_0_2"/>
<protein>
    <recommendedName>
        <fullName evidence="2">Transglutaminase-like domain-containing protein</fullName>
    </recommendedName>
</protein>
<evidence type="ECO:0000313" key="3">
    <source>
        <dbReference type="EMBL" id="AIU70720.1"/>
    </source>
</evidence>
<dbReference type="OrthoDB" id="86147at2157"/>
<dbReference type="STRING" id="1505907.TEU_10460"/>
<dbReference type="InterPro" id="IPR038765">
    <property type="entry name" value="Papain-like_cys_pep_sf"/>
</dbReference>
<organism evidence="3 4">
    <name type="scientific">Thermococcus eurythermalis</name>
    <dbReference type="NCBI Taxonomy" id="1505907"/>
    <lineage>
        <taxon>Archaea</taxon>
        <taxon>Methanobacteriati</taxon>
        <taxon>Methanobacteriota</taxon>
        <taxon>Thermococci</taxon>
        <taxon>Thermococcales</taxon>
        <taxon>Thermococcaceae</taxon>
        <taxon>Thermococcus</taxon>
    </lineage>
</organism>
<dbReference type="PANTHER" id="PTHR37467:SF1">
    <property type="entry name" value="EXPORTED CALCIUM-BINDING GLYCOPROTEIN"/>
    <property type="match status" value="1"/>
</dbReference>
<evidence type="ECO:0000256" key="1">
    <source>
        <dbReference type="ARBA" id="ARBA00007458"/>
    </source>
</evidence>
<keyword evidence="4" id="KW-1185">Reference proteome</keyword>
<comment type="similarity">
    <text evidence="1">Belongs to the UPF0252 family.</text>
</comment>
<dbReference type="AlphaFoldDB" id="A0A097QW72"/>
<dbReference type="Gene3D" id="3.10.620.30">
    <property type="match status" value="1"/>
</dbReference>
<accession>A0A097QW72</accession>
<dbReference type="SUPFAM" id="SSF54001">
    <property type="entry name" value="Cysteine proteinases"/>
    <property type="match status" value="1"/>
</dbReference>
<reference evidence="3 4" key="1">
    <citation type="journal article" date="2015" name="Int. J. Syst. Evol. Microbiol.">
        <title>Thermococcus eurythermalis sp. nov., a conditional piezophilic hyperthermophilic archaeon with a wide temperature range isolated from an oil-immersed chimney in the Guaymas Basin.</title>
        <authorList>
            <person name="Zhao W."/>
            <person name="Zeng X."/>
            <person name="Xiao X."/>
        </authorList>
    </citation>
    <scope>NUCLEOTIDE SEQUENCE [LARGE SCALE GENOMIC DNA]</scope>
    <source>
        <strain evidence="3 4">A501</strain>
    </source>
</reference>
<proteinExistence type="inferred from homology"/>
<evidence type="ECO:0000313" key="4">
    <source>
        <dbReference type="Proteomes" id="UP000029980"/>
    </source>
</evidence>
<sequence length="240" mass="27739">MEIQTPYETVPRGAGVCTDYAILTTAILLEMGYSPVYVFEIDFENSGIGHATAAVKINDEYFLLDQHPPAMDLGTYYDYWSTYRKEILGETRLISNATIYEIRREGENVRVTKIGLLTAEDFKSKDYDFGSTDLARISEDLRRAFLENHPNLVLDKNIKSLNTRAYLPRGYSDGITWRMEFPHFANYYHPAFYYEFVKYFYKSLTSSAGIKNDLGRFNIFWLKTVQEGDSIEVILNLAKK</sequence>
<evidence type="ECO:0000259" key="2">
    <source>
        <dbReference type="Pfam" id="PF04473"/>
    </source>
</evidence>
<feature type="domain" description="Transglutaminase-like" evidence="2">
    <location>
        <begin position="2"/>
        <end position="100"/>
    </location>
</feature>
<dbReference type="InterPro" id="IPR007562">
    <property type="entry name" value="Transglutaminase-like_domain"/>
</dbReference>
<dbReference type="KEGG" id="teu:TEU_10460"/>
<dbReference type="Pfam" id="PF04473">
    <property type="entry name" value="DUF553"/>
    <property type="match status" value="1"/>
</dbReference>
<gene>
    <name evidence="3" type="ORF">TEU_10460</name>
</gene>
<name>A0A097QW72_9EURY</name>